<evidence type="ECO:0000313" key="6">
    <source>
        <dbReference type="Proteomes" id="UP001497600"/>
    </source>
</evidence>
<evidence type="ECO:0000256" key="2">
    <source>
        <dbReference type="ARBA" id="ARBA00044527"/>
    </source>
</evidence>
<dbReference type="InterPro" id="IPR002885">
    <property type="entry name" value="PPR_rpt"/>
</dbReference>
<protein>
    <recommendedName>
        <fullName evidence="2">Mitochondrial 15S rRNA processing factor CCM1</fullName>
    </recommendedName>
</protein>
<feature type="repeat" description="PPR" evidence="3">
    <location>
        <begin position="309"/>
        <end position="343"/>
    </location>
</feature>
<dbReference type="PANTHER" id="PTHR47934">
    <property type="entry name" value="PENTATRICOPEPTIDE REPEAT-CONTAINING PROTEIN PET309, MITOCHONDRIAL"/>
    <property type="match status" value="1"/>
</dbReference>
<feature type="region of interest" description="Disordered" evidence="4">
    <location>
        <begin position="31"/>
        <end position="62"/>
    </location>
</feature>
<evidence type="ECO:0000256" key="1">
    <source>
        <dbReference type="ARBA" id="ARBA00004173"/>
    </source>
</evidence>
<feature type="region of interest" description="Disordered" evidence="4">
    <location>
        <begin position="610"/>
        <end position="670"/>
    </location>
</feature>
<reference evidence="5 6" key="1">
    <citation type="submission" date="2024-01" db="EMBL/GenBank/DDBJ databases">
        <authorList>
            <consortium name="Genoscope - CEA"/>
            <person name="William W."/>
        </authorList>
    </citation>
    <scope>NUCLEOTIDE SEQUENCE [LARGE SCALE GENOMIC DNA]</scope>
    <source>
        <strain evidence="5 6">29B2s-10</strain>
    </source>
</reference>
<evidence type="ECO:0000256" key="4">
    <source>
        <dbReference type="SAM" id="MobiDB-lite"/>
    </source>
</evidence>
<name>A0ABP0EAL5_9ASCO</name>
<accession>A0ABP0EAL5</accession>
<dbReference type="NCBIfam" id="TIGR00756">
    <property type="entry name" value="PPR"/>
    <property type="match status" value="1"/>
</dbReference>
<dbReference type="Proteomes" id="UP001497600">
    <property type="component" value="Chromosome C"/>
</dbReference>
<dbReference type="InterPro" id="IPR051114">
    <property type="entry name" value="Mito_RNA_Proc_CCM1"/>
</dbReference>
<dbReference type="InterPro" id="IPR011990">
    <property type="entry name" value="TPR-like_helical_dom_sf"/>
</dbReference>
<feature type="compositionally biased region" description="Basic and acidic residues" evidence="4">
    <location>
        <begin position="101"/>
        <end position="118"/>
    </location>
</feature>
<organism evidence="5 6">
    <name type="scientific">[Candida] anglica</name>
    <dbReference type="NCBI Taxonomy" id="148631"/>
    <lineage>
        <taxon>Eukaryota</taxon>
        <taxon>Fungi</taxon>
        <taxon>Dikarya</taxon>
        <taxon>Ascomycota</taxon>
        <taxon>Saccharomycotina</taxon>
        <taxon>Pichiomycetes</taxon>
        <taxon>Debaryomycetaceae</taxon>
        <taxon>Kurtzmaniella</taxon>
    </lineage>
</organism>
<dbReference type="Gene3D" id="1.25.40.10">
    <property type="entry name" value="Tetratricopeptide repeat domain"/>
    <property type="match status" value="1"/>
</dbReference>
<dbReference type="Pfam" id="PF01535">
    <property type="entry name" value="PPR"/>
    <property type="match status" value="1"/>
</dbReference>
<dbReference type="EMBL" id="OZ004255">
    <property type="protein sequence ID" value="CAK7900764.1"/>
    <property type="molecule type" value="Genomic_DNA"/>
</dbReference>
<sequence length="853" mass="95462">MLYSGARRVTVAAVRPDGRAAGATRSIVVVKKKGAKRSGGDRKDRRTRDGAAAMGPGREESSLQAWVRKDDRSRLDAEERAHRRKMQSLRELTVRVASMVRQREREDRRALSQEEETRASQNLVGPASGPLPAGYVDSESQRVLGLLGGPEGGRRSGDPQAIGLLGQAEGGTTNIGMTTRGSLFTVPAALGIPESIQQRLGLSIRYLVSAKHQNWPMVLQQLAAEGGFKGLPTKDVRQFVRAMPPKQLKNLIPVVQEMCAAGDVEVGQKLVDLFIQALVQGGEVDARAMHEINQWKRHLQRVNKGGRLPRSTYELLVAASGKHGDMTSVNAYLTEMKARGLEPSAETFTNVLTTCVYRAKDHGQAVAIFESMKFLSARTKPTTKNYQDIIVSYVNNDQIEKALDLYQEMKVEKIGMNQPIMVALARGCTTRVELRMKAWEFMFEIYERRWDPTVETVEYLMYLAANDGDLALVRALYRKMNESQDVTERAFSFLMLGYGKSAEDGEMPGITFNERGRVFRRNILDEAEREIFHGGDEKGSNDPAKNIPFLPLVTLQSAAQRVAESSAMWAHTLIFNGRLINDKNTDMYLKVAIEHGEMGDFMERYEGSTELDREGIPGSREVAESETEASASVEDSEIVEEESEVAEIVEEESESAEVVEETESAAAGEKPVIEEELSEVSETSYIMEELEEPTQSLSTPRSSLTSPLLPLSTNKVARSTRIYQTALSAAARFNSFEFAQTVWQERGQFRKSTVFSRLPIRERDAQDFSFAQSMVRSLTRMGMLTDAMAVVVSTEYQFKWSWKELSELYHSALEVGDERITQTCKGISGRALAKHEGRIRRKDYKRYVMERGY</sequence>
<dbReference type="PANTHER" id="PTHR47934:SF6">
    <property type="entry name" value="MITOCHONDRIAL GROUP I INTRON SPLICING FACTOR CCM1-RELATED"/>
    <property type="match status" value="1"/>
</dbReference>
<feature type="region of interest" description="Disordered" evidence="4">
    <location>
        <begin position="101"/>
        <end position="136"/>
    </location>
</feature>
<feature type="compositionally biased region" description="Basic and acidic residues" evidence="4">
    <location>
        <begin position="38"/>
        <end position="49"/>
    </location>
</feature>
<keyword evidence="6" id="KW-1185">Reference proteome</keyword>
<comment type="subcellular location">
    <subcellularLocation>
        <location evidence="1">Mitochondrion</location>
    </subcellularLocation>
</comment>
<evidence type="ECO:0000313" key="5">
    <source>
        <dbReference type="EMBL" id="CAK7900764.1"/>
    </source>
</evidence>
<evidence type="ECO:0000256" key="3">
    <source>
        <dbReference type="PROSITE-ProRule" id="PRU00708"/>
    </source>
</evidence>
<proteinExistence type="predicted"/>
<gene>
    <name evidence="5" type="primary">CCM1</name>
    <name evidence="5" type="ORF">CAAN4_C08834</name>
</gene>
<dbReference type="PROSITE" id="PS51375">
    <property type="entry name" value="PPR"/>
    <property type="match status" value="1"/>
</dbReference>
<feature type="compositionally biased region" description="Acidic residues" evidence="4">
    <location>
        <begin position="634"/>
        <end position="663"/>
    </location>
</feature>